<evidence type="ECO:0000256" key="1">
    <source>
        <dbReference type="SAM" id="MobiDB-lite"/>
    </source>
</evidence>
<feature type="region of interest" description="Disordered" evidence="1">
    <location>
        <begin position="150"/>
        <end position="171"/>
    </location>
</feature>
<protein>
    <submittedName>
        <fullName evidence="2">Uncharacterized protein</fullName>
    </submittedName>
</protein>
<dbReference type="AlphaFoldDB" id="A0A7S1AYP8"/>
<dbReference type="EMBL" id="HBFQ01060853">
    <property type="protein sequence ID" value="CAD8868724.1"/>
    <property type="molecule type" value="Transcribed_RNA"/>
</dbReference>
<organism evidence="2">
    <name type="scientific">Noctiluca scintillans</name>
    <name type="common">Sea sparkle</name>
    <name type="synonym">Red tide dinoflagellate</name>
    <dbReference type="NCBI Taxonomy" id="2966"/>
    <lineage>
        <taxon>Eukaryota</taxon>
        <taxon>Sar</taxon>
        <taxon>Alveolata</taxon>
        <taxon>Dinophyceae</taxon>
        <taxon>Noctilucales</taxon>
        <taxon>Noctilucaceae</taxon>
        <taxon>Noctiluca</taxon>
    </lineage>
</organism>
<evidence type="ECO:0000313" key="2">
    <source>
        <dbReference type="EMBL" id="CAD8868724.1"/>
    </source>
</evidence>
<sequence>MQEGFRCCLPSSRPSRVDGNYFVNAHSLALTLQLSPRLGDRGVPPPVPFHDINERSSSSDDPGGGPVGTPSLPHTQRLSLPRIEEHAQVLFEVCLYVVHAEADAWICKAITSEQAVQFHEERQLEMTVTTNQADERTRFRRAVLGSCYFPVPPPETGETTPQTSKSLSPTDSFNVSQVASCPRRAPLIHAQFHGIAVGDDMVSPSLVESGRHAIIFILDLSKVAVEEDLKSYHFRIKEIGRLNPKRRPARFLVCTNQESLAWQREARVKLVTKWMREHQFFEETRLSCPLFLRGSDPHELFEVFADVGARLYTARRIHCSYGERMVMTGRTTARLHSRTDLDKKALVLNRTTALEKKVPRAADKEQRVASTPSSPGRFAPWAAPLVRMSRSFMSH</sequence>
<proteinExistence type="predicted"/>
<gene>
    <name evidence="2" type="ORF">NSCI0253_LOCUS43080</name>
</gene>
<reference evidence="2" key="1">
    <citation type="submission" date="2021-01" db="EMBL/GenBank/DDBJ databases">
        <authorList>
            <person name="Corre E."/>
            <person name="Pelletier E."/>
            <person name="Niang G."/>
            <person name="Scheremetjew M."/>
            <person name="Finn R."/>
            <person name="Kale V."/>
            <person name="Holt S."/>
            <person name="Cochrane G."/>
            <person name="Meng A."/>
            <person name="Brown T."/>
            <person name="Cohen L."/>
        </authorList>
    </citation>
    <scope>NUCLEOTIDE SEQUENCE</scope>
</reference>
<name>A0A7S1AYP8_NOCSC</name>
<accession>A0A7S1AYP8</accession>
<feature type="region of interest" description="Disordered" evidence="1">
    <location>
        <begin position="37"/>
        <end position="75"/>
    </location>
</feature>